<dbReference type="RefSeq" id="WP_234246959.1">
    <property type="nucleotide sequence ID" value="NZ_JABFTV010000008.1"/>
</dbReference>
<evidence type="ECO:0000256" key="1">
    <source>
        <dbReference type="SAM" id="Phobius"/>
    </source>
</evidence>
<organism evidence="2 3">
    <name type="scientific">Billgrantia aerodenitrificans</name>
    <dbReference type="NCBI Taxonomy" id="2733483"/>
    <lineage>
        <taxon>Bacteria</taxon>
        <taxon>Pseudomonadati</taxon>
        <taxon>Pseudomonadota</taxon>
        <taxon>Gammaproteobacteria</taxon>
        <taxon>Oceanospirillales</taxon>
        <taxon>Halomonadaceae</taxon>
        <taxon>Billgrantia</taxon>
    </lineage>
</organism>
<gene>
    <name evidence="2" type="ORF">HOP59_16370</name>
</gene>
<keyword evidence="1" id="KW-0472">Membrane</keyword>
<protein>
    <recommendedName>
        <fullName evidence="4">MotA/TolQ/ExbB proton channel domain-containing protein</fullName>
    </recommendedName>
</protein>
<feature type="transmembrane region" description="Helical" evidence="1">
    <location>
        <begin position="6"/>
        <end position="28"/>
    </location>
</feature>
<keyword evidence="3" id="KW-1185">Reference proteome</keyword>
<accession>A0ABS9AW60</accession>
<evidence type="ECO:0000313" key="2">
    <source>
        <dbReference type="EMBL" id="MCE8025705.1"/>
    </source>
</evidence>
<feature type="transmembrane region" description="Helical" evidence="1">
    <location>
        <begin position="85"/>
        <end position="107"/>
    </location>
</feature>
<dbReference type="Proteomes" id="UP001320272">
    <property type="component" value="Unassembled WGS sequence"/>
</dbReference>
<keyword evidence="1" id="KW-0812">Transmembrane</keyword>
<dbReference type="EMBL" id="JABFTV010000008">
    <property type="protein sequence ID" value="MCE8025705.1"/>
    <property type="molecule type" value="Genomic_DNA"/>
</dbReference>
<evidence type="ECO:0000313" key="3">
    <source>
        <dbReference type="Proteomes" id="UP001320272"/>
    </source>
</evidence>
<proteinExistence type="predicted"/>
<reference evidence="2 3" key="1">
    <citation type="journal article" date="2021" name="Front. Microbiol.">
        <title>Aerobic Denitrification and Heterotrophic Sulfur Oxidation in the Genus Halomonas Revealed by Six Novel Species Characterizations and Genome-Based Analysis.</title>
        <authorList>
            <person name="Wang L."/>
            <person name="Shao Z."/>
        </authorList>
    </citation>
    <scope>NUCLEOTIDE SEQUENCE [LARGE SCALE GENOMIC DNA]</scope>
    <source>
        <strain evidence="2 3">MCCC 1A11058</strain>
    </source>
</reference>
<evidence type="ECO:0008006" key="4">
    <source>
        <dbReference type="Google" id="ProtNLM"/>
    </source>
</evidence>
<feature type="transmembrane region" description="Helical" evidence="1">
    <location>
        <begin position="40"/>
        <end position="61"/>
    </location>
</feature>
<name>A0ABS9AW60_9GAMM</name>
<keyword evidence="1" id="KW-1133">Transmembrane helix</keyword>
<sequence length="112" mass="12033">MEQGQLIHAIGWSLGVFPAIAVMIFAYYNRGELWRISNLLSALLLIGLAVMMVGLLGDLVATAEHLHSSGRIEQGVFQQLQTSGAIWLLLFPAVVGGVGVNLLSSFLTSKKP</sequence>
<comment type="caution">
    <text evidence="2">The sequence shown here is derived from an EMBL/GenBank/DDBJ whole genome shotgun (WGS) entry which is preliminary data.</text>
</comment>